<evidence type="ECO:0000313" key="4">
    <source>
        <dbReference type="Proteomes" id="UP000095751"/>
    </source>
</evidence>
<protein>
    <submittedName>
        <fullName evidence="3">Uncharacterized protein</fullName>
    </submittedName>
</protein>
<dbReference type="AlphaFoldDB" id="A0A1E7FQ17"/>
<dbReference type="EMBL" id="KV784355">
    <property type="protein sequence ID" value="OEU19893.1"/>
    <property type="molecule type" value="Genomic_DNA"/>
</dbReference>
<keyword evidence="4" id="KW-1185">Reference proteome</keyword>
<dbReference type="Proteomes" id="UP000095751">
    <property type="component" value="Unassembled WGS sequence"/>
</dbReference>
<evidence type="ECO:0000256" key="2">
    <source>
        <dbReference type="SAM" id="SignalP"/>
    </source>
</evidence>
<keyword evidence="2" id="KW-0732">Signal</keyword>
<reference evidence="3 4" key="1">
    <citation type="submission" date="2016-09" db="EMBL/GenBank/DDBJ databases">
        <title>Extensive genetic diversity and differential bi-allelic expression allows diatom success in the polar Southern Ocean.</title>
        <authorList>
            <consortium name="DOE Joint Genome Institute"/>
            <person name="Mock T."/>
            <person name="Otillar R.P."/>
            <person name="Strauss J."/>
            <person name="Dupont C."/>
            <person name="Frickenhaus S."/>
            <person name="Maumus F."/>
            <person name="Mcmullan M."/>
            <person name="Sanges R."/>
            <person name="Schmutz J."/>
            <person name="Toseland A."/>
            <person name="Valas R."/>
            <person name="Veluchamy A."/>
            <person name="Ward B.J."/>
            <person name="Allen A."/>
            <person name="Barry K."/>
            <person name="Falciatore A."/>
            <person name="Ferrante M."/>
            <person name="Fortunato A.E."/>
            <person name="Gloeckner G."/>
            <person name="Gruber A."/>
            <person name="Hipkin R."/>
            <person name="Janech M."/>
            <person name="Kroth P."/>
            <person name="Leese F."/>
            <person name="Lindquist E."/>
            <person name="Lyon B.R."/>
            <person name="Martin J."/>
            <person name="Mayer C."/>
            <person name="Parker M."/>
            <person name="Quesneville H."/>
            <person name="Raymond J."/>
            <person name="Uhlig C."/>
            <person name="Valentin K.U."/>
            <person name="Worden A.Z."/>
            <person name="Armbrust E.V."/>
            <person name="Bowler C."/>
            <person name="Green B."/>
            <person name="Moulton V."/>
            <person name="Van Oosterhout C."/>
            <person name="Grigoriev I."/>
        </authorList>
    </citation>
    <scope>NUCLEOTIDE SEQUENCE [LARGE SCALE GENOMIC DNA]</scope>
    <source>
        <strain evidence="3 4">CCMP1102</strain>
    </source>
</reference>
<feature type="compositionally biased region" description="Polar residues" evidence="1">
    <location>
        <begin position="45"/>
        <end position="63"/>
    </location>
</feature>
<organism evidence="3 4">
    <name type="scientific">Fragilariopsis cylindrus CCMP1102</name>
    <dbReference type="NCBI Taxonomy" id="635003"/>
    <lineage>
        <taxon>Eukaryota</taxon>
        <taxon>Sar</taxon>
        <taxon>Stramenopiles</taxon>
        <taxon>Ochrophyta</taxon>
        <taxon>Bacillariophyta</taxon>
        <taxon>Bacillariophyceae</taxon>
        <taxon>Bacillariophycidae</taxon>
        <taxon>Bacillariales</taxon>
        <taxon>Bacillariaceae</taxon>
        <taxon>Fragilariopsis</taxon>
    </lineage>
</organism>
<feature type="chain" id="PRO_5009193398" evidence="2">
    <location>
        <begin position="25"/>
        <end position="264"/>
    </location>
</feature>
<evidence type="ECO:0000313" key="3">
    <source>
        <dbReference type="EMBL" id="OEU19893.1"/>
    </source>
</evidence>
<sequence>MLFRGAFQAFLSAAIILAVDDVGGVLVKGGKRKLGPRRNKKMRKTSSPTTFMRKTSSPTTLESTCPEPDFLDANPTLNFKVIQSLASKPAVVINAFTSSESGEQIPSLVGSKLLFTAPVFGPNSVTFDDNFDITGYFDPKPDNDCDFSPIPDTGTFFPEENPPLSLSVSTLTVSCEFTEGTTEVVITEASCDITFCITAPVIGGCAFFGSGGSAVVDDSGKLPLITATNTDGTGVFFFGAAGFLTLEVLSGDLLEGTAIIVQSL</sequence>
<gene>
    <name evidence="3" type="ORF">FRACYDRAFT_235956</name>
</gene>
<dbReference type="InParanoid" id="A0A1E7FQ17"/>
<accession>A0A1E7FQ17</accession>
<feature type="region of interest" description="Disordered" evidence="1">
    <location>
        <begin position="33"/>
        <end position="63"/>
    </location>
</feature>
<feature type="signal peptide" evidence="2">
    <location>
        <begin position="1"/>
        <end position="24"/>
    </location>
</feature>
<dbReference type="KEGG" id="fcy:FRACYDRAFT_235956"/>
<feature type="compositionally biased region" description="Basic residues" evidence="1">
    <location>
        <begin position="33"/>
        <end position="44"/>
    </location>
</feature>
<name>A0A1E7FQ17_9STRA</name>
<evidence type="ECO:0000256" key="1">
    <source>
        <dbReference type="SAM" id="MobiDB-lite"/>
    </source>
</evidence>
<proteinExistence type="predicted"/>